<evidence type="ECO:0000313" key="3">
    <source>
        <dbReference type="Proteomes" id="UP000642488"/>
    </source>
</evidence>
<dbReference type="Proteomes" id="UP000642488">
    <property type="component" value="Unassembled WGS sequence"/>
</dbReference>
<reference evidence="2" key="1">
    <citation type="submission" date="2020-12" db="EMBL/GenBank/DDBJ databases">
        <title>Bacterial taxonomy.</title>
        <authorList>
            <person name="Pan X."/>
        </authorList>
    </citation>
    <scope>NUCLEOTIDE SEQUENCE</scope>
    <source>
        <strain evidence="2">KCTC 52957</strain>
    </source>
</reference>
<sequence length="289" mass="31945">MLKLPSLRPTLPQVFILATCLAFFAYMVAGYYAAQDTASRRLALRNLPPATVSIIEFEPARDVGLAREVSVRAQIDPAFAMRRSLLLDGQSRIALIVPILAPEPMEFVDPDMIFGYIVVPLQRGESDAEALRRTLPDPDENGLYGQIHTIAGQRLNQTRLAGGISETIAGWGRVTSRSPVLIQPYDGPREVALSRQLRGGYLRIFLWATIALAAASVTLLVAQHRLRLERRLSHVARHRRPGSGKPNGAKAMARFAPLREQELLEDAGDPQGPVSLIERMRARIGRQMS</sequence>
<dbReference type="RefSeq" id="WP_198916583.1">
    <property type="nucleotide sequence ID" value="NZ_JAEKPD010000010.1"/>
</dbReference>
<keyword evidence="1" id="KW-0472">Membrane</keyword>
<proteinExistence type="predicted"/>
<dbReference type="EMBL" id="JAEKPD010000010">
    <property type="protein sequence ID" value="MBJ3763410.1"/>
    <property type="molecule type" value="Genomic_DNA"/>
</dbReference>
<gene>
    <name evidence="2" type="ORF">ILP92_11700</name>
</gene>
<evidence type="ECO:0000313" key="2">
    <source>
        <dbReference type="EMBL" id="MBJ3763410.1"/>
    </source>
</evidence>
<feature type="transmembrane region" description="Helical" evidence="1">
    <location>
        <begin position="204"/>
        <end position="222"/>
    </location>
</feature>
<protein>
    <submittedName>
        <fullName evidence="2">Uncharacterized protein</fullName>
    </submittedName>
</protein>
<comment type="caution">
    <text evidence="2">The sequence shown here is derived from an EMBL/GenBank/DDBJ whole genome shotgun (WGS) entry which is preliminary data.</text>
</comment>
<organism evidence="2 3">
    <name type="scientific">Palleronia pontilimi</name>
    <dbReference type="NCBI Taxonomy" id="1964209"/>
    <lineage>
        <taxon>Bacteria</taxon>
        <taxon>Pseudomonadati</taxon>
        <taxon>Pseudomonadota</taxon>
        <taxon>Alphaproteobacteria</taxon>
        <taxon>Rhodobacterales</taxon>
        <taxon>Roseobacteraceae</taxon>
        <taxon>Palleronia</taxon>
    </lineage>
</organism>
<keyword evidence="1" id="KW-0812">Transmembrane</keyword>
<name>A0A934MDE0_9RHOB</name>
<evidence type="ECO:0000256" key="1">
    <source>
        <dbReference type="SAM" id="Phobius"/>
    </source>
</evidence>
<keyword evidence="1" id="KW-1133">Transmembrane helix</keyword>
<feature type="transmembrane region" description="Helical" evidence="1">
    <location>
        <begin position="12"/>
        <end position="34"/>
    </location>
</feature>
<accession>A0A934MDE0</accession>
<dbReference type="AlphaFoldDB" id="A0A934MDE0"/>
<keyword evidence="3" id="KW-1185">Reference proteome</keyword>